<evidence type="ECO:0000313" key="2">
    <source>
        <dbReference type="EMBL" id="VAX07073.1"/>
    </source>
</evidence>
<gene>
    <name evidence="2" type="ORF">MNBD_ALPHA03-1547</name>
    <name evidence="1" type="ORF">MNBD_ALPHA08-2066</name>
</gene>
<organism evidence="2">
    <name type="scientific">hydrothermal vent metagenome</name>
    <dbReference type="NCBI Taxonomy" id="652676"/>
    <lineage>
        <taxon>unclassified sequences</taxon>
        <taxon>metagenomes</taxon>
        <taxon>ecological metagenomes</taxon>
    </lineage>
</organism>
<reference evidence="2" key="1">
    <citation type="submission" date="2018-06" db="EMBL/GenBank/DDBJ databases">
        <authorList>
            <person name="Zhirakovskaya E."/>
        </authorList>
    </citation>
    <scope>NUCLEOTIDE SEQUENCE</scope>
</reference>
<dbReference type="AlphaFoldDB" id="A0A3B1B597"/>
<evidence type="ECO:0000313" key="1">
    <source>
        <dbReference type="EMBL" id="VAW03166.1"/>
    </source>
</evidence>
<name>A0A3B1B597_9ZZZZ</name>
<sequence>MLDWVGGDANLRGSLTLLNK</sequence>
<dbReference type="EMBL" id="UOFW01000192">
    <property type="protein sequence ID" value="VAX07073.1"/>
    <property type="molecule type" value="Genomic_DNA"/>
</dbReference>
<accession>A0A3B1B597</accession>
<feature type="non-terminal residue" evidence="2">
    <location>
        <position position="20"/>
    </location>
</feature>
<protein>
    <submittedName>
        <fullName evidence="2">Uncharacterized protein</fullName>
    </submittedName>
</protein>
<dbReference type="EMBL" id="UOEC01000207">
    <property type="protein sequence ID" value="VAW03166.1"/>
    <property type="molecule type" value="Genomic_DNA"/>
</dbReference>
<proteinExistence type="predicted"/>